<comment type="caution">
    <text evidence="4">The sequence shown here is derived from an EMBL/GenBank/DDBJ whole genome shotgun (WGS) entry which is preliminary data.</text>
</comment>
<feature type="compositionally biased region" description="Basic and acidic residues" evidence="2">
    <location>
        <begin position="423"/>
        <end position="432"/>
    </location>
</feature>
<dbReference type="GO" id="GO:0070880">
    <property type="term" value="P:fungal-type cell wall beta-glucan biosynthetic process"/>
    <property type="evidence" value="ECO:0007669"/>
    <property type="project" value="TreeGrafter"/>
</dbReference>
<evidence type="ECO:0000313" key="4">
    <source>
        <dbReference type="EMBL" id="OVF09283.1"/>
    </source>
</evidence>
<feature type="compositionally biased region" description="Polar residues" evidence="2">
    <location>
        <begin position="47"/>
        <end position="65"/>
    </location>
</feature>
<dbReference type="Proteomes" id="UP000195602">
    <property type="component" value="Unassembled WGS sequence"/>
</dbReference>
<feature type="domain" description="Knr4/Smi1-like" evidence="3">
    <location>
        <begin position="121"/>
        <end position="294"/>
    </location>
</feature>
<proteinExistence type="inferred from homology"/>
<dbReference type="SMART" id="SM00860">
    <property type="entry name" value="SMI1_KNR4"/>
    <property type="match status" value="1"/>
</dbReference>
<organism evidence="4 5">
    <name type="scientific">Clavispora lusitaniae</name>
    <name type="common">Candida lusitaniae</name>
    <dbReference type="NCBI Taxonomy" id="36911"/>
    <lineage>
        <taxon>Eukaryota</taxon>
        <taxon>Fungi</taxon>
        <taxon>Dikarya</taxon>
        <taxon>Ascomycota</taxon>
        <taxon>Saccharomycotina</taxon>
        <taxon>Pichiomycetes</taxon>
        <taxon>Metschnikowiaceae</taxon>
        <taxon>Clavispora</taxon>
    </lineage>
</organism>
<evidence type="ECO:0000256" key="2">
    <source>
        <dbReference type="SAM" id="MobiDB-lite"/>
    </source>
</evidence>
<dbReference type="AlphaFoldDB" id="A0AA91Q245"/>
<dbReference type="Gene3D" id="3.40.1580.10">
    <property type="entry name" value="SMI1/KNR4-like"/>
    <property type="match status" value="1"/>
</dbReference>
<evidence type="ECO:0000313" key="5">
    <source>
        <dbReference type="Proteomes" id="UP000195602"/>
    </source>
</evidence>
<dbReference type="PIRSF" id="PIRSF017023">
    <property type="entry name" value="KNR4"/>
    <property type="match status" value="1"/>
</dbReference>
<dbReference type="InterPro" id="IPR037883">
    <property type="entry name" value="Knr4/Smi1-like_sf"/>
</dbReference>
<protein>
    <recommendedName>
        <fullName evidence="3">Knr4/Smi1-like domain-containing protein</fullName>
    </recommendedName>
</protein>
<sequence>MGFMDNVKSFWHSVVTDDHYASYGSPYSNSTAGGSLDASTTRLHELNNSSTHSLASSRNGSSTNIGYRPGMRSATNLNQNTEMQTFANGQPPLPSIDSLWSRIEAFLEEEYPELEDNLNAGVSSADLNEFEKDLAVGPLPVEFRQFYKIHDGQLRGGKPTGLLMGLTLLDMESIAEEYALWAKVAERVEKQYMTLQHQQQQLQSTEASSAASQALRGRLSNNYLMHQKSVPPHAVQSYYIHRGWVPIARDLYGNLLGLDMAPGPAGCVGQIILYGRDFDTKIVVASSFQELVFQFVCDLEAGNFQIDKSETANDNGFLDSSRDDDYMVGDEDEDNGELSFYDRTGAEFGKSNQGKFTYIEVLKRRALKRHGITNVDSFQTAFTPQRLARKKSPETSTPRASTPAESELLKETLIDDTIKKDKDVTDSAKADSEQTAATENTKVADVPLVETITDAEQAKTEPIPETATEDVSGAPEQASEPAENAEPAEQKAEEIAL</sequence>
<dbReference type="Pfam" id="PF09346">
    <property type="entry name" value="SMI1_KNR4"/>
    <property type="match status" value="1"/>
</dbReference>
<accession>A0AA91Q245</accession>
<feature type="compositionally biased region" description="Basic and acidic residues" evidence="2">
    <location>
        <begin position="488"/>
        <end position="497"/>
    </location>
</feature>
<comment type="similarity">
    <text evidence="1">Belongs to the KNR4/SMI1 family.</text>
</comment>
<evidence type="ECO:0000259" key="3">
    <source>
        <dbReference type="SMART" id="SM00860"/>
    </source>
</evidence>
<dbReference type="PANTHER" id="PTHR47432">
    <property type="entry name" value="CELL WALL ASSEMBLY REGULATOR SMI1"/>
    <property type="match status" value="1"/>
</dbReference>
<dbReference type="SUPFAM" id="SSF160631">
    <property type="entry name" value="SMI1/KNR4-like"/>
    <property type="match status" value="1"/>
</dbReference>
<feature type="region of interest" description="Disordered" evidence="2">
    <location>
        <begin position="47"/>
        <end position="69"/>
    </location>
</feature>
<dbReference type="PANTHER" id="PTHR47432:SF1">
    <property type="entry name" value="CELL WALL ASSEMBLY REGULATOR SMI1"/>
    <property type="match status" value="1"/>
</dbReference>
<gene>
    <name evidence="4" type="ORF">A9F13_05g00704</name>
</gene>
<feature type="compositionally biased region" description="Low complexity" evidence="2">
    <location>
        <begin position="474"/>
        <end position="487"/>
    </location>
</feature>
<dbReference type="InterPro" id="IPR051873">
    <property type="entry name" value="KNR4/SMI1_regulator"/>
</dbReference>
<feature type="compositionally biased region" description="Polar residues" evidence="2">
    <location>
        <begin position="394"/>
        <end position="404"/>
    </location>
</feature>
<dbReference type="InterPro" id="IPR018958">
    <property type="entry name" value="Knr4/Smi1-like_dom"/>
</dbReference>
<name>A0AA91Q245_CLALS</name>
<feature type="region of interest" description="Disordered" evidence="2">
    <location>
        <begin position="383"/>
        <end position="409"/>
    </location>
</feature>
<dbReference type="EMBL" id="LYUB02000005">
    <property type="protein sequence ID" value="OVF09283.1"/>
    <property type="molecule type" value="Genomic_DNA"/>
</dbReference>
<feature type="region of interest" description="Disordered" evidence="2">
    <location>
        <begin position="423"/>
        <end position="497"/>
    </location>
</feature>
<reference evidence="4 5" key="1">
    <citation type="submission" date="2017-04" db="EMBL/GenBank/DDBJ databases">
        <title>Draft genome of the yeast Clavispora lusitaniae type strain CBS 6936.</title>
        <authorList>
            <person name="Durrens P."/>
            <person name="Klopp C."/>
            <person name="Biteau N."/>
            <person name="Fitton-Ouhabi V."/>
            <person name="Dementhon K."/>
            <person name="Accoceberry I."/>
            <person name="Sherman D.J."/>
            <person name="Noel T."/>
        </authorList>
    </citation>
    <scope>NUCLEOTIDE SEQUENCE [LARGE SCALE GENOMIC DNA]</scope>
    <source>
        <strain evidence="4 5">CBS 6936</strain>
    </source>
</reference>
<dbReference type="GO" id="GO:0043332">
    <property type="term" value="C:mating projection tip"/>
    <property type="evidence" value="ECO:0007669"/>
    <property type="project" value="TreeGrafter"/>
</dbReference>
<evidence type="ECO:0000256" key="1">
    <source>
        <dbReference type="ARBA" id="ARBA00005303"/>
    </source>
</evidence>
<dbReference type="KEGG" id="clus:A9F13_05g00704"/>
<dbReference type="InterPro" id="IPR009203">
    <property type="entry name" value="Knr4/Smi1"/>
</dbReference>